<evidence type="ECO:0000259" key="1">
    <source>
        <dbReference type="Pfam" id="PF17921"/>
    </source>
</evidence>
<dbReference type="AlphaFoldDB" id="A0A9Q3GWW4"/>
<dbReference type="InterPro" id="IPR036397">
    <property type="entry name" value="RNaseH_sf"/>
</dbReference>
<protein>
    <recommendedName>
        <fullName evidence="1">Integrase zinc-binding domain-containing protein</fullName>
    </recommendedName>
</protein>
<dbReference type="Proteomes" id="UP000765509">
    <property type="component" value="Unassembled WGS sequence"/>
</dbReference>
<comment type="caution">
    <text evidence="2">The sequence shown here is derived from an EMBL/GenBank/DDBJ whole genome shotgun (WGS) entry which is preliminary data.</text>
</comment>
<dbReference type="InterPro" id="IPR041588">
    <property type="entry name" value="Integrase_H2C2"/>
</dbReference>
<dbReference type="InterPro" id="IPR050951">
    <property type="entry name" value="Retrovirus_Pol_polyprotein"/>
</dbReference>
<proteinExistence type="predicted"/>
<dbReference type="SUPFAM" id="SSF53098">
    <property type="entry name" value="Ribonuclease H-like"/>
    <property type="match status" value="1"/>
</dbReference>
<keyword evidence="3" id="KW-1185">Reference proteome</keyword>
<evidence type="ECO:0000313" key="3">
    <source>
        <dbReference type="Proteomes" id="UP000765509"/>
    </source>
</evidence>
<name>A0A9Q3GWW4_9BASI</name>
<dbReference type="PANTHER" id="PTHR37984">
    <property type="entry name" value="PROTEIN CBG26694"/>
    <property type="match status" value="1"/>
</dbReference>
<dbReference type="OrthoDB" id="3158924at2759"/>
<dbReference type="Pfam" id="PF17921">
    <property type="entry name" value="Integrase_H2C2"/>
    <property type="match status" value="1"/>
</dbReference>
<feature type="domain" description="Integrase zinc-binding" evidence="1">
    <location>
        <begin position="8"/>
        <end position="62"/>
    </location>
</feature>
<sequence length="182" mass="21116">MVLCSRMLINTILLEFHDKIYSGHLSEDRKMEIIKICACWPSWIKAFIEYFDSCERFHKSNKSTGKGLGFMIHIQEPSTPWIVAHMDWITSLSPAYDKSYNACLVIVDSYRKSPIFLPCHKDDTAMDTALLICNRVISHTRLFENIISNLDQKFALALWTNLCNLLGKKHHSQQLIIHKLMD</sequence>
<dbReference type="PANTHER" id="PTHR37984:SF5">
    <property type="entry name" value="PROTEIN NYNRIN-LIKE"/>
    <property type="match status" value="1"/>
</dbReference>
<dbReference type="EMBL" id="AVOT02006421">
    <property type="protein sequence ID" value="MBW0481510.1"/>
    <property type="molecule type" value="Genomic_DNA"/>
</dbReference>
<evidence type="ECO:0000313" key="2">
    <source>
        <dbReference type="EMBL" id="MBW0481510.1"/>
    </source>
</evidence>
<dbReference type="InterPro" id="IPR012337">
    <property type="entry name" value="RNaseH-like_sf"/>
</dbReference>
<organism evidence="2 3">
    <name type="scientific">Austropuccinia psidii MF-1</name>
    <dbReference type="NCBI Taxonomy" id="1389203"/>
    <lineage>
        <taxon>Eukaryota</taxon>
        <taxon>Fungi</taxon>
        <taxon>Dikarya</taxon>
        <taxon>Basidiomycota</taxon>
        <taxon>Pucciniomycotina</taxon>
        <taxon>Pucciniomycetes</taxon>
        <taxon>Pucciniales</taxon>
        <taxon>Sphaerophragmiaceae</taxon>
        <taxon>Austropuccinia</taxon>
    </lineage>
</organism>
<gene>
    <name evidence="2" type="ORF">O181_021225</name>
</gene>
<dbReference type="GO" id="GO:0003676">
    <property type="term" value="F:nucleic acid binding"/>
    <property type="evidence" value="ECO:0007669"/>
    <property type="project" value="InterPro"/>
</dbReference>
<dbReference type="Gene3D" id="3.30.420.10">
    <property type="entry name" value="Ribonuclease H-like superfamily/Ribonuclease H"/>
    <property type="match status" value="1"/>
</dbReference>
<reference evidence="2" key="1">
    <citation type="submission" date="2021-03" db="EMBL/GenBank/DDBJ databases">
        <title>Draft genome sequence of rust myrtle Austropuccinia psidii MF-1, a brazilian biotype.</title>
        <authorList>
            <person name="Quecine M.C."/>
            <person name="Pachon D.M.R."/>
            <person name="Bonatelli M.L."/>
            <person name="Correr F.H."/>
            <person name="Franceschini L.M."/>
            <person name="Leite T.F."/>
            <person name="Margarido G.R.A."/>
            <person name="Almeida C.A."/>
            <person name="Ferrarezi J.A."/>
            <person name="Labate C.A."/>
        </authorList>
    </citation>
    <scope>NUCLEOTIDE SEQUENCE</scope>
    <source>
        <strain evidence="2">MF-1</strain>
    </source>
</reference>
<accession>A0A9Q3GWW4</accession>